<dbReference type="Pfam" id="PF00350">
    <property type="entry name" value="Dynamin_N"/>
    <property type="match status" value="1"/>
</dbReference>
<dbReference type="CDD" id="cd09912">
    <property type="entry name" value="DLP_2"/>
    <property type="match status" value="1"/>
</dbReference>
<dbReference type="InterPro" id="IPR045063">
    <property type="entry name" value="Dynamin_N"/>
</dbReference>
<feature type="domain" description="Dynamin-type G" evidence="12">
    <location>
        <begin position="90"/>
        <end position="341"/>
    </location>
</feature>
<protein>
    <submittedName>
        <fullName evidence="13">Fzo-like conserved region domain-containing protein</fullName>
    </submittedName>
</protein>
<dbReference type="Gene3D" id="3.40.50.300">
    <property type="entry name" value="P-loop containing nucleotide triphosphate hydrolases"/>
    <property type="match status" value="1"/>
</dbReference>
<keyword evidence="6" id="KW-1133">Transmembrane helix</keyword>
<keyword evidence="4" id="KW-1000">Mitochondrion outer membrane</keyword>
<dbReference type="AlphaFoldDB" id="A0AAD4MP91"/>
<evidence type="ECO:0000256" key="1">
    <source>
        <dbReference type="ARBA" id="ARBA00004374"/>
    </source>
</evidence>
<dbReference type="GO" id="GO:0005525">
    <property type="term" value="F:GTP binding"/>
    <property type="evidence" value="ECO:0007669"/>
    <property type="project" value="UniProtKB-KW"/>
</dbReference>
<evidence type="ECO:0000313" key="14">
    <source>
        <dbReference type="Proteomes" id="UP001201812"/>
    </source>
</evidence>
<evidence type="ECO:0000256" key="11">
    <source>
        <dbReference type="SAM" id="MobiDB-lite"/>
    </source>
</evidence>
<evidence type="ECO:0000256" key="9">
    <source>
        <dbReference type="ARBA" id="ARBA00023134"/>
    </source>
</evidence>
<dbReference type="GO" id="GO:0005741">
    <property type="term" value="C:mitochondrial outer membrane"/>
    <property type="evidence" value="ECO:0007669"/>
    <property type="project" value="UniProtKB-SubCell"/>
</dbReference>
<comment type="caution">
    <text evidence="13">The sequence shown here is derived from an EMBL/GenBank/DDBJ whole genome shotgun (WGS) entry which is preliminary data.</text>
</comment>
<dbReference type="InterPro" id="IPR006884">
    <property type="entry name" value="Fzo/mitofusin_HR2"/>
</dbReference>
<dbReference type="PANTHER" id="PTHR10465">
    <property type="entry name" value="TRANSMEMBRANE GTPASE FZO1"/>
    <property type="match status" value="1"/>
</dbReference>
<proteinExistence type="predicted"/>
<evidence type="ECO:0000256" key="6">
    <source>
        <dbReference type="ARBA" id="ARBA00022989"/>
    </source>
</evidence>
<dbReference type="GO" id="GO:0003924">
    <property type="term" value="F:GTPase activity"/>
    <property type="evidence" value="ECO:0007669"/>
    <property type="project" value="InterPro"/>
</dbReference>
<organism evidence="13 14">
    <name type="scientific">Ditylenchus destructor</name>
    <dbReference type="NCBI Taxonomy" id="166010"/>
    <lineage>
        <taxon>Eukaryota</taxon>
        <taxon>Metazoa</taxon>
        <taxon>Ecdysozoa</taxon>
        <taxon>Nematoda</taxon>
        <taxon>Chromadorea</taxon>
        <taxon>Rhabditida</taxon>
        <taxon>Tylenchina</taxon>
        <taxon>Tylenchomorpha</taxon>
        <taxon>Sphaerularioidea</taxon>
        <taxon>Anguinidae</taxon>
        <taxon>Anguininae</taxon>
        <taxon>Ditylenchus</taxon>
    </lineage>
</organism>
<dbReference type="Pfam" id="PF04799">
    <property type="entry name" value="Fzo_mitofusin"/>
    <property type="match status" value="1"/>
</dbReference>
<feature type="region of interest" description="Disordered" evidence="11">
    <location>
        <begin position="1"/>
        <end position="22"/>
    </location>
</feature>
<evidence type="ECO:0000256" key="4">
    <source>
        <dbReference type="ARBA" id="ARBA00022787"/>
    </source>
</evidence>
<sequence>MAGTVGHIHGNGDRTGAARRGNSNEPLLRFSEAKNHMSKIYNNLGEDVDELHKFYYGIDVEDKQKFLPEKSITEVEQFKDSIRTIKDMFGRDKMKVVFFGRTSNGKSTAINAMLHSHVLPTGIGHTTCCFLQVEGGSENDTYFMVEGSNEKTPIAELEQAGDALHIKNVHGAAMGADSLLKVFYPKANSKLLQNDVVILDSPGIDVSKEFDSWIDKHCLDADVFVLVCNAESTLSNAEKQFFHRVNSKLSRPNVFIINNRWEISNRESEPRRQKLLEQHQSQFVKFLSQELKLCTPNESKERIFFVSAMEMLDYRCRPKDAKSAALNEGFQERKMAFEKFETNFEKCISKSAIRTKFEAHSRRATEIIENTRHNIESVINGALHERQRQSLDHQLKQQEFLTSREKFRIFEQKYYADQKKVRAEVHLKVSADFHEEILRLESIFDRFNCKFSDDSEDIAYYKKALAEFVGNVVTSDLENQCTGGLVARIWKLENAMLSDVKDIMGDKYDHEFDKFWRYNKPFKFAITVDCPSMVRDFHEDLEFRFSLGIESIARRVLSITRGQPVTAIGHDVVRFGNDARQVEKNDVDTLITKVLVQGATYLANGSVGIALAGLIIYKNVDWRYIGAAASGIGLLYAYERYKWNAGAKEERLKDQFRSHLEQRLQQVEHIHTHQCEAQVVTELTKVYDGLRTTVSAIHGEQKKQIDRMKTNTERIEKVEKELSNRTAFVKSELESFATRFLSPDSP</sequence>
<dbReference type="GO" id="GO:0008053">
    <property type="term" value="P:mitochondrial fusion"/>
    <property type="evidence" value="ECO:0007669"/>
    <property type="project" value="InterPro"/>
</dbReference>
<keyword evidence="9" id="KW-0342">GTP-binding</keyword>
<accession>A0AAD4MP91</accession>
<evidence type="ECO:0000256" key="2">
    <source>
        <dbReference type="ARBA" id="ARBA00022692"/>
    </source>
</evidence>
<keyword evidence="5" id="KW-0378">Hydrolase</keyword>
<reference evidence="13" key="1">
    <citation type="submission" date="2022-01" db="EMBL/GenBank/DDBJ databases">
        <title>Genome Sequence Resource for Two Populations of Ditylenchus destructor, the Migratory Endoparasitic Phytonematode.</title>
        <authorList>
            <person name="Zhang H."/>
            <person name="Lin R."/>
            <person name="Xie B."/>
        </authorList>
    </citation>
    <scope>NUCLEOTIDE SEQUENCE</scope>
    <source>
        <strain evidence="13">BazhouSP</strain>
    </source>
</reference>
<keyword evidence="8" id="KW-0496">Mitochondrion</keyword>
<gene>
    <name evidence="13" type="ORF">DdX_15600</name>
</gene>
<dbReference type="Proteomes" id="UP001201812">
    <property type="component" value="Unassembled WGS sequence"/>
</dbReference>
<dbReference type="PANTHER" id="PTHR10465:SF3">
    <property type="entry name" value="TRANSMEMBRANE GTPASE MARF-RELATED"/>
    <property type="match status" value="1"/>
</dbReference>
<evidence type="ECO:0000256" key="8">
    <source>
        <dbReference type="ARBA" id="ARBA00023128"/>
    </source>
</evidence>
<keyword evidence="10" id="KW-0472">Membrane</keyword>
<dbReference type="SUPFAM" id="SSF52540">
    <property type="entry name" value="P-loop containing nucleoside triphosphate hydrolases"/>
    <property type="match status" value="1"/>
</dbReference>
<evidence type="ECO:0000256" key="10">
    <source>
        <dbReference type="ARBA" id="ARBA00023136"/>
    </source>
</evidence>
<keyword evidence="3" id="KW-0547">Nucleotide-binding</keyword>
<dbReference type="InterPro" id="IPR030381">
    <property type="entry name" value="G_DYNAMIN_dom"/>
</dbReference>
<dbReference type="InterPro" id="IPR027094">
    <property type="entry name" value="Mitofusin_fam"/>
</dbReference>
<dbReference type="EMBL" id="JAKKPZ010000102">
    <property type="protein sequence ID" value="KAI1702261.1"/>
    <property type="molecule type" value="Genomic_DNA"/>
</dbReference>
<evidence type="ECO:0000313" key="13">
    <source>
        <dbReference type="EMBL" id="KAI1702261.1"/>
    </source>
</evidence>
<evidence type="ECO:0000256" key="5">
    <source>
        <dbReference type="ARBA" id="ARBA00022801"/>
    </source>
</evidence>
<evidence type="ECO:0000259" key="12">
    <source>
        <dbReference type="PROSITE" id="PS51718"/>
    </source>
</evidence>
<name>A0AAD4MP91_9BILA</name>
<evidence type="ECO:0000256" key="3">
    <source>
        <dbReference type="ARBA" id="ARBA00022741"/>
    </source>
</evidence>
<dbReference type="FunFam" id="3.40.50.300:FF:002843">
    <property type="entry name" value="Mitofusin 2"/>
    <property type="match status" value="1"/>
</dbReference>
<dbReference type="PROSITE" id="PS51718">
    <property type="entry name" value="G_DYNAMIN_2"/>
    <property type="match status" value="1"/>
</dbReference>
<comment type="subcellular location">
    <subcellularLocation>
        <location evidence="1">Mitochondrion outer membrane</location>
        <topology evidence="1">Multi-pass membrane protein</topology>
    </subcellularLocation>
</comment>
<keyword evidence="7" id="KW-0175">Coiled coil</keyword>
<keyword evidence="14" id="KW-1185">Reference proteome</keyword>
<keyword evidence="2" id="KW-0812">Transmembrane</keyword>
<dbReference type="GO" id="GO:0051646">
    <property type="term" value="P:mitochondrion localization"/>
    <property type="evidence" value="ECO:0007669"/>
    <property type="project" value="TreeGrafter"/>
</dbReference>
<evidence type="ECO:0000256" key="7">
    <source>
        <dbReference type="ARBA" id="ARBA00023054"/>
    </source>
</evidence>
<dbReference type="InterPro" id="IPR027417">
    <property type="entry name" value="P-loop_NTPase"/>
</dbReference>